<dbReference type="PROSITE" id="PS00518">
    <property type="entry name" value="ZF_RING_1"/>
    <property type="match status" value="1"/>
</dbReference>
<dbReference type="InterPro" id="IPR054694">
    <property type="entry name" value="Parkin-like_IBR"/>
</dbReference>
<dbReference type="AlphaFoldDB" id="A0A6G6FQG7"/>
<dbReference type="Gene3D" id="3.30.40.10">
    <property type="entry name" value="Zinc/RING finger domain, C3HC4 (zinc finger)"/>
    <property type="match status" value="1"/>
</dbReference>
<evidence type="ECO:0000256" key="7">
    <source>
        <dbReference type="ARBA" id="ARBA00022771"/>
    </source>
</evidence>
<evidence type="ECO:0000256" key="1">
    <source>
        <dbReference type="ARBA" id="ARBA00001798"/>
    </source>
</evidence>
<feature type="compositionally biased region" description="Basic residues" evidence="12">
    <location>
        <begin position="387"/>
        <end position="397"/>
    </location>
</feature>
<comment type="catalytic activity">
    <reaction evidence="1">
        <text>[E2 ubiquitin-conjugating enzyme]-S-ubiquitinyl-L-cysteine + [acceptor protein]-L-lysine = [E2 ubiquitin-conjugating enzyme]-L-cysteine + [acceptor protein]-N(6)-ubiquitinyl-L-lysine.</text>
        <dbReference type="EC" id="2.3.2.31"/>
    </reaction>
</comment>
<accession>A0A6G6FQG7</accession>
<protein>
    <recommendedName>
        <fullName evidence="3">RBR-type E3 ubiquitin transferase</fullName>
        <ecNumber evidence="3">2.3.2.31</ecNumber>
    </recommendedName>
</protein>
<keyword evidence="11" id="KW-0175">Coiled coil</keyword>
<sequence>MKLPGAFHTCDDHPAHDSDPEPEVEDAHATPLKILSGNIPEYVVTHRGQSQYSKAGGGVSACGLAALNCARLVLGCHAAGLGTTELDVLKPCLSWENSGHLAVEDICKAPLFNKSMAQLSSSYGPSNCAFFTRILQGLADVTKERGASACTIITRPPEILACFSIADVPAGTQLFIIFDSHPRPDKHPHGAAFIFFNSVRETARYLSSLLHFDEDILEEEGVQWQAQLLSQCSGDVFVASDTPVNGMQWADAALEASLQALSAQARVRELEEQKHELEGEKKRLREEIVGLEHDLLRIDDLFQRERQERKREKAEFNRKQFDTERTRGSYWGSYVSPWWTTKPAADGPLGSVSSASDQARHDADTKRDNRTHGNGATTNENNSWRVTGRRRHGSSRRGRMEQREGEAKPRDTVASPGGDKVPPPPPPPPPPAPAPDVDPVAVELQIFYDEENRALEEQFRQLEAEQPQFFDCGVCFEKFQEDHIARVHPCEHAFCRGCLAGWARSKIEEHRYPVLCPICVADRNRAGPSGEVDDEAIQQLGLTEQQYEIFVEMQMNKFSTILDCRGCNETFFVDREEYQNSEIIHCPLKGCGYVWCKLCSQKVDPAGPKHSCDGTNELEHIMKEKGWKHCPGCQTPAEKISGCNHLSCLTPGCNSHFCYQCGVLIVRSALPSEIAATKAQHFKHCKAY</sequence>
<evidence type="ECO:0000259" key="13">
    <source>
        <dbReference type="PROSITE" id="PS50089"/>
    </source>
</evidence>
<feature type="domain" description="RING-type" evidence="13">
    <location>
        <begin position="472"/>
        <end position="519"/>
    </location>
</feature>
<keyword evidence="6" id="KW-0677">Repeat</keyword>
<comment type="pathway">
    <text evidence="2">Protein modification; protein ubiquitination.</text>
</comment>
<reference evidence="15" key="1">
    <citation type="journal article" date="2019" name="J. For. Res.">
        <title>Expression and analysis of zinc finger family gene in Lenzites gibbosa.</title>
        <authorList>
            <person name="Zhang J."/>
            <person name="Chi Y."/>
            <person name="Li S."/>
            <person name="Zhang J."/>
            <person name="Chen J."/>
        </authorList>
    </citation>
    <scope>NUCLEOTIDE SEQUENCE</scope>
    <source>
        <strain evidence="15">ZnF149</strain>
    </source>
</reference>
<evidence type="ECO:0000313" key="15">
    <source>
        <dbReference type="EMBL" id="QIE48556.1"/>
    </source>
</evidence>
<keyword evidence="7 10" id="KW-0863">Zinc-finger</keyword>
<feature type="region of interest" description="Disordered" evidence="12">
    <location>
        <begin position="1"/>
        <end position="27"/>
    </location>
</feature>
<keyword evidence="5" id="KW-0479">Metal-binding</keyword>
<dbReference type="InterPro" id="IPR044066">
    <property type="entry name" value="TRIAD_supradom"/>
</dbReference>
<dbReference type="SUPFAM" id="SSF57850">
    <property type="entry name" value="RING/U-box"/>
    <property type="match status" value="2"/>
</dbReference>
<proteinExistence type="evidence at transcript level"/>
<dbReference type="Pfam" id="PF22605">
    <property type="entry name" value="IBR_2"/>
    <property type="match status" value="1"/>
</dbReference>
<keyword evidence="4" id="KW-0808">Transferase</keyword>
<dbReference type="EC" id="2.3.2.31" evidence="3"/>
<organism evidence="15">
    <name type="scientific">Trametes gibbosa</name>
    <dbReference type="NCBI Taxonomy" id="160864"/>
    <lineage>
        <taxon>Eukaryota</taxon>
        <taxon>Fungi</taxon>
        <taxon>Dikarya</taxon>
        <taxon>Basidiomycota</taxon>
        <taxon>Agaricomycotina</taxon>
        <taxon>Agaricomycetes</taxon>
        <taxon>Polyporales</taxon>
        <taxon>Polyporaceae</taxon>
        <taxon>Trametes</taxon>
    </lineage>
</organism>
<evidence type="ECO:0000256" key="12">
    <source>
        <dbReference type="SAM" id="MobiDB-lite"/>
    </source>
</evidence>
<evidence type="ECO:0000259" key="14">
    <source>
        <dbReference type="PROSITE" id="PS51873"/>
    </source>
</evidence>
<evidence type="ECO:0000256" key="10">
    <source>
        <dbReference type="PROSITE-ProRule" id="PRU00175"/>
    </source>
</evidence>
<dbReference type="GO" id="GO:0008270">
    <property type="term" value="F:zinc ion binding"/>
    <property type="evidence" value="ECO:0007669"/>
    <property type="project" value="UniProtKB-KW"/>
</dbReference>
<dbReference type="Gene3D" id="1.20.120.1750">
    <property type="match status" value="1"/>
</dbReference>
<feature type="region of interest" description="Disordered" evidence="12">
    <location>
        <begin position="341"/>
        <end position="437"/>
    </location>
</feature>
<dbReference type="GO" id="GO:0016567">
    <property type="term" value="P:protein ubiquitination"/>
    <property type="evidence" value="ECO:0007669"/>
    <property type="project" value="InterPro"/>
</dbReference>
<dbReference type="InterPro" id="IPR031127">
    <property type="entry name" value="E3_UB_ligase_RBR"/>
</dbReference>
<feature type="compositionally biased region" description="Pro residues" evidence="12">
    <location>
        <begin position="421"/>
        <end position="436"/>
    </location>
</feature>
<dbReference type="InterPro" id="IPR017907">
    <property type="entry name" value="Znf_RING_CS"/>
</dbReference>
<evidence type="ECO:0000256" key="4">
    <source>
        <dbReference type="ARBA" id="ARBA00022679"/>
    </source>
</evidence>
<evidence type="ECO:0000256" key="9">
    <source>
        <dbReference type="ARBA" id="ARBA00022833"/>
    </source>
</evidence>
<dbReference type="OrthoDB" id="1431934at2759"/>
<keyword evidence="8" id="KW-0833">Ubl conjugation pathway</keyword>
<name>A0A6G6FQG7_9APHY</name>
<dbReference type="InterPro" id="IPR001841">
    <property type="entry name" value="Znf_RING"/>
</dbReference>
<evidence type="ECO:0000256" key="3">
    <source>
        <dbReference type="ARBA" id="ARBA00012251"/>
    </source>
</evidence>
<dbReference type="CDD" id="cd22584">
    <property type="entry name" value="Rcat_RBR_unk"/>
    <property type="match status" value="1"/>
</dbReference>
<feature type="coiled-coil region" evidence="11">
    <location>
        <begin position="253"/>
        <end position="324"/>
    </location>
</feature>
<feature type="compositionally biased region" description="Basic and acidic residues" evidence="12">
    <location>
        <begin position="358"/>
        <end position="371"/>
    </location>
</feature>
<feature type="compositionally biased region" description="Polar residues" evidence="12">
    <location>
        <begin position="372"/>
        <end position="385"/>
    </location>
</feature>
<dbReference type="PANTHER" id="PTHR11685">
    <property type="entry name" value="RBR FAMILY RING FINGER AND IBR DOMAIN-CONTAINING"/>
    <property type="match status" value="1"/>
</dbReference>
<dbReference type="InterPro" id="IPR013083">
    <property type="entry name" value="Znf_RING/FYVE/PHD"/>
</dbReference>
<dbReference type="Pfam" id="PF13639">
    <property type="entry name" value="zf-RING_2"/>
    <property type="match status" value="1"/>
</dbReference>
<evidence type="ECO:0000256" key="6">
    <source>
        <dbReference type="ARBA" id="ARBA00022737"/>
    </source>
</evidence>
<evidence type="ECO:0000256" key="11">
    <source>
        <dbReference type="SAM" id="Coils"/>
    </source>
</evidence>
<evidence type="ECO:0000256" key="8">
    <source>
        <dbReference type="ARBA" id="ARBA00022786"/>
    </source>
</evidence>
<evidence type="ECO:0000256" key="5">
    <source>
        <dbReference type="ARBA" id="ARBA00022723"/>
    </source>
</evidence>
<feature type="compositionally biased region" description="Basic and acidic residues" evidence="12">
    <location>
        <begin position="398"/>
        <end position="411"/>
    </location>
</feature>
<keyword evidence="9" id="KW-0862">Zinc</keyword>
<dbReference type="PROSITE" id="PS50089">
    <property type="entry name" value="ZF_RING_2"/>
    <property type="match status" value="1"/>
</dbReference>
<dbReference type="GO" id="GO:0061630">
    <property type="term" value="F:ubiquitin protein ligase activity"/>
    <property type="evidence" value="ECO:0007669"/>
    <property type="project" value="UniProtKB-EC"/>
</dbReference>
<feature type="compositionally biased region" description="Basic and acidic residues" evidence="12">
    <location>
        <begin position="9"/>
        <end position="19"/>
    </location>
</feature>
<feature type="domain" description="RING-type" evidence="14">
    <location>
        <begin position="468"/>
        <end position="688"/>
    </location>
</feature>
<dbReference type="SMART" id="SM00184">
    <property type="entry name" value="RING"/>
    <property type="match status" value="2"/>
</dbReference>
<dbReference type="PROSITE" id="PS51873">
    <property type="entry name" value="TRIAD"/>
    <property type="match status" value="1"/>
</dbReference>
<evidence type="ECO:0000256" key="2">
    <source>
        <dbReference type="ARBA" id="ARBA00004906"/>
    </source>
</evidence>
<dbReference type="EMBL" id="MK805283">
    <property type="protein sequence ID" value="QIE48556.1"/>
    <property type="molecule type" value="mRNA"/>
</dbReference>